<dbReference type="AlphaFoldDB" id="A0A1H4ADM0"/>
<dbReference type="Proteomes" id="UP000198658">
    <property type="component" value="Unassembled WGS sequence"/>
</dbReference>
<keyword evidence="2" id="KW-1185">Reference proteome</keyword>
<sequence length="445" mass="50153">MFDSLLYKSSPFFIQSLLITIRALIRRMIRDNGATKKLFKQIEEHERSAKALNSYVQKSLRHAIGNAVSNVEFYSKLGLANSANLDQFGFITKDDVRSNPDSFKSSVEPRIIVNGSTSGTSGAPLLVPQSLGSVIREQAFVARMLKWCGFEKGDKRAWLRGDMMVPIAQSKPPYWRYSWCENMIMLSSFHMSKEALPLYIEAMVNYGVDVIQAYPSSIVTLAKYLESVKQYYPGSLKSIVTSSETLSCEDRQLIEQRFRCKVFDWYGLFERVAAIANCEHGRYHVLSDYSFVEFLSVGNGLHEIVGTNFNNHYFPLIRYRTGDLVVFSGENQCPCGRVFPIVEKVVGRMNSDDYVYGSNGAKISALGDCLKGVIGLIDAQFVQEKVGEVDVLVLVNELFDFKQQAILLSNVRNRLGKGVTVRLKKVEKLLRTNSAKQPRAICNVD</sequence>
<dbReference type="STRING" id="658218.SAMN05216562_2711"/>
<dbReference type="OrthoDB" id="580775at2"/>
<gene>
    <name evidence="1" type="ORF">SAMN05216562_2711</name>
</gene>
<dbReference type="SUPFAM" id="SSF56801">
    <property type="entry name" value="Acetyl-CoA synthetase-like"/>
    <property type="match status" value="1"/>
</dbReference>
<dbReference type="PANTHER" id="PTHR36932">
    <property type="entry name" value="CAPSULAR POLYSACCHARIDE BIOSYNTHESIS PROTEIN"/>
    <property type="match status" value="1"/>
</dbReference>
<keyword evidence="1" id="KW-0436">Ligase</keyword>
<dbReference type="Gene3D" id="3.40.50.12780">
    <property type="entry name" value="N-terminal domain of ligase-like"/>
    <property type="match status" value="1"/>
</dbReference>
<dbReference type="InterPro" id="IPR042099">
    <property type="entry name" value="ANL_N_sf"/>
</dbReference>
<reference evidence="2" key="1">
    <citation type="submission" date="2016-10" db="EMBL/GenBank/DDBJ databases">
        <authorList>
            <person name="Varghese N."/>
            <person name="Submissions S."/>
        </authorList>
    </citation>
    <scope>NUCLEOTIDE SEQUENCE [LARGE SCALE GENOMIC DNA]</scope>
    <source>
        <strain evidence="2">CGMCC 1.10657</strain>
    </source>
</reference>
<dbReference type="GO" id="GO:0016874">
    <property type="term" value="F:ligase activity"/>
    <property type="evidence" value="ECO:0007669"/>
    <property type="project" value="UniProtKB-KW"/>
</dbReference>
<evidence type="ECO:0000313" key="1">
    <source>
        <dbReference type="EMBL" id="SEA34027.1"/>
    </source>
</evidence>
<name>A0A1H4ADM0_9GAMM</name>
<proteinExistence type="predicted"/>
<dbReference type="InterPro" id="IPR053158">
    <property type="entry name" value="CapK_Type1_Caps_Biosynth"/>
</dbReference>
<organism evidence="1 2">
    <name type="scientific">Microbulbifer marinus</name>
    <dbReference type="NCBI Taxonomy" id="658218"/>
    <lineage>
        <taxon>Bacteria</taxon>
        <taxon>Pseudomonadati</taxon>
        <taxon>Pseudomonadota</taxon>
        <taxon>Gammaproteobacteria</taxon>
        <taxon>Cellvibrionales</taxon>
        <taxon>Microbulbiferaceae</taxon>
        <taxon>Microbulbifer</taxon>
    </lineage>
</organism>
<dbReference type="RefSeq" id="WP_091389528.1">
    <property type="nucleotide sequence ID" value="NZ_FNQO01000003.1"/>
</dbReference>
<dbReference type="PANTHER" id="PTHR36932:SF1">
    <property type="entry name" value="CAPSULAR POLYSACCHARIDE BIOSYNTHESIS PROTEIN"/>
    <property type="match status" value="1"/>
</dbReference>
<protein>
    <submittedName>
        <fullName evidence="1">Phenylacetate-CoA ligase</fullName>
    </submittedName>
</protein>
<dbReference type="EMBL" id="FNQO01000003">
    <property type="protein sequence ID" value="SEA34027.1"/>
    <property type="molecule type" value="Genomic_DNA"/>
</dbReference>
<evidence type="ECO:0000313" key="2">
    <source>
        <dbReference type="Proteomes" id="UP000198658"/>
    </source>
</evidence>
<accession>A0A1H4ADM0</accession>